<evidence type="ECO:0000313" key="2">
    <source>
        <dbReference type="Proteomes" id="UP000765507"/>
    </source>
</evidence>
<reference evidence="1 2" key="1">
    <citation type="journal article" date="2020" name="G3 (Bethesda)">
        <title>Draft Genome of the Common Snapping Turtle, Chelydra serpentina, a Model for Phenotypic Plasticity in Reptiles.</title>
        <authorList>
            <person name="Das D."/>
            <person name="Singh S.K."/>
            <person name="Bierstedt J."/>
            <person name="Erickson A."/>
            <person name="Galli G.L.J."/>
            <person name="Crossley D.A. 2nd"/>
            <person name="Rhen T."/>
        </authorList>
    </citation>
    <scope>NUCLEOTIDE SEQUENCE [LARGE SCALE GENOMIC DNA]</scope>
    <source>
        <strain evidence="1">KW</strain>
    </source>
</reference>
<accession>A0A8T1SY01</accession>
<dbReference type="EMBL" id="JAHGAV010000074">
    <property type="protein sequence ID" value="KAG6933443.1"/>
    <property type="molecule type" value="Genomic_DNA"/>
</dbReference>
<organism evidence="1 2">
    <name type="scientific">Chelydra serpentina</name>
    <name type="common">Snapping turtle</name>
    <name type="synonym">Testudo serpentina</name>
    <dbReference type="NCBI Taxonomy" id="8475"/>
    <lineage>
        <taxon>Eukaryota</taxon>
        <taxon>Metazoa</taxon>
        <taxon>Chordata</taxon>
        <taxon>Craniata</taxon>
        <taxon>Vertebrata</taxon>
        <taxon>Euteleostomi</taxon>
        <taxon>Archelosauria</taxon>
        <taxon>Testudinata</taxon>
        <taxon>Testudines</taxon>
        <taxon>Cryptodira</taxon>
        <taxon>Durocryptodira</taxon>
        <taxon>Americhelydia</taxon>
        <taxon>Chelydroidea</taxon>
        <taxon>Chelydridae</taxon>
        <taxon>Chelydra</taxon>
    </lineage>
</organism>
<proteinExistence type="predicted"/>
<gene>
    <name evidence="1" type="ORF">G0U57_019142</name>
</gene>
<sequence>MRAIVRAAVHGIIKNCLREKQNEECPRCAINAPGERHHACVYWSLDDVNFKIKEISSSLCMESVLNIIITFGYALQCLCLTQEHLAVGAELVDKVTEAEDPNSVLDEIIKPTDKCLM</sequence>
<protein>
    <submittedName>
        <fullName evidence="1">Uncharacterized protein</fullName>
    </submittedName>
</protein>
<dbReference type="Proteomes" id="UP000765507">
    <property type="component" value="Unassembled WGS sequence"/>
</dbReference>
<comment type="caution">
    <text evidence="1">The sequence shown here is derived from an EMBL/GenBank/DDBJ whole genome shotgun (WGS) entry which is preliminary data.</text>
</comment>
<dbReference type="OrthoDB" id="10406715at2759"/>
<evidence type="ECO:0000313" key="1">
    <source>
        <dbReference type="EMBL" id="KAG6933443.1"/>
    </source>
</evidence>
<dbReference type="AlphaFoldDB" id="A0A8T1SY01"/>
<keyword evidence="2" id="KW-1185">Reference proteome</keyword>
<name>A0A8T1SY01_CHESE</name>